<protein>
    <submittedName>
        <fullName evidence="1">Uncharacterized protein</fullName>
    </submittedName>
</protein>
<reference evidence="1" key="1">
    <citation type="submission" date="2021-08" db="EMBL/GenBank/DDBJ databases">
        <title>The first chromosome-level gecko genome reveals the dynamic sex chromosomes of Neotropical dwarf geckos (Sphaerodactylidae: Sphaerodactylus).</title>
        <authorList>
            <person name="Pinto B.J."/>
            <person name="Keating S.E."/>
            <person name="Gamble T."/>
        </authorList>
    </citation>
    <scope>NUCLEOTIDE SEQUENCE</scope>
    <source>
        <strain evidence="1">TG3544</strain>
    </source>
</reference>
<keyword evidence="2" id="KW-1185">Reference proteome</keyword>
<dbReference type="Proteomes" id="UP000827872">
    <property type="component" value="Linkage Group LG04"/>
</dbReference>
<accession>A0ACB8FGY6</accession>
<dbReference type="EMBL" id="CM037617">
    <property type="protein sequence ID" value="KAH8004589.1"/>
    <property type="molecule type" value="Genomic_DNA"/>
</dbReference>
<comment type="caution">
    <text evidence="1">The sequence shown here is derived from an EMBL/GenBank/DDBJ whole genome shotgun (WGS) entry which is preliminary data.</text>
</comment>
<gene>
    <name evidence="1" type="ORF">K3G42_015358</name>
</gene>
<evidence type="ECO:0000313" key="1">
    <source>
        <dbReference type="EMBL" id="KAH8004589.1"/>
    </source>
</evidence>
<evidence type="ECO:0000313" key="2">
    <source>
        <dbReference type="Proteomes" id="UP000827872"/>
    </source>
</evidence>
<sequence length="338" mass="39189">MERELSESLERLISFMLKLNQEETKPAVTFHDVIKICEDHFLKPSEAADHYTVICQVLFAEYIELQKLMLTIQSCKEAGLWQDVLGGLQKGARLHKVMEHPQPQTHLKQCACSVYNAVVDDIKNKHYTLHKVSTRELKERVCQAPSLHEQLMREVKNPPKLRTVSAQKSKTKQIEDDCELFLNTPCNTFFDQNGGTKIVVSKAKKPRFVWLVTMSSLYGLTYAIFVAGKVTMPVRPCIRLPLNFFKVIRLCKEDLTMEGQKTMQMLYEIEHWDCSRVPLVLEPHCLSPPLASRTRTMMNWPSLDVCVKCEQHLLEILSHQVQQRMPHRKRSLSLTEWE</sequence>
<organism evidence="1 2">
    <name type="scientific">Sphaerodactylus townsendi</name>
    <dbReference type="NCBI Taxonomy" id="933632"/>
    <lineage>
        <taxon>Eukaryota</taxon>
        <taxon>Metazoa</taxon>
        <taxon>Chordata</taxon>
        <taxon>Craniata</taxon>
        <taxon>Vertebrata</taxon>
        <taxon>Euteleostomi</taxon>
        <taxon>Lepidosauria</taxon>
        <taxon>Squamata</taxon>
        <taxon>Bifurcata</taxon>
        <taxon>Gekkota</taxon>
        <taxon>Sphaerodactylidae</taxon>
        <taxon>Sphaerodactylus</taxon>
    </lineage>
</organism>
<proteinExistence type="predicted"/>
<name>A0ACB8FGY6_9SAUR</name>